<accession>A0A7J6XD63</accession>
<sequence>MLGFMASTLDLLKNIYLPFDLEESEGEGEGEGGGGGDCCLREKIETTPKNEEVDRISELPNQVLHHILSLLDMKEVVQTMFLSKRWKDVWRFGDVDYKGL</sequence>
<dbReference type="CDD" id="cd22160">
    <property type="entry name" value="F-box_AtFBL13-like"/>
    <property type="match status" value="1"/>
</dbReference>
<evidence type="ECO:0000313" key="2">
    <source>
        <dbReference type="EMBL" id="KAF5206805.1"/>
    </source>
</evidence>
<dbReference type="SMART" id="SM00256">
    <property type="entry name" value="FBOX"/>
    <property type="match status" value="1"/>
</dbReference>
<dbReference type="PANTHER" id="PTHR34223:SF51">
    <property type="entry name" value="OS06G0556300 PROTEIN"/>
    <property type="match status" value="1"/>
</dbReference>
<dbReference type="Gene3D" id="1.20.1280.50">
    <property type="match status" value="1"/>
</dbReference>
<dbReference type="InterPro" id="IPR001810">
    <property type="entry name" value="F-box_dom"/>
</dbReference>
<dbReference type="SUPFAM" id="SSF81383">
    <property type="entry name" value="F-box domain"/>
    <property type="match status" value="1"/>
</dbReference>
<protein>
    <recommendedName>
        <fullName evidence="1">F-box domain-containing protein</fullName>
    </recommendedName>
</protein>
<comment type="caution">
    <text evidence="2">The sequence shown here is derived from an EMBL/GenBank/DDBJ whole genome shotgun (WGS) entry which is preliminary data.</text>
</comment>
<dbReference type="AlphaFoldDB" id="A0A7J6XD63"/>
<keyword evidence="3" id="KW-1185">Reference proteome</keyword>
<gene>
    <name evidence="2" type="ORF">FRX31_003609</name>
</gene>
<name>A0A7J6XD63_THATH</name>
<dbReference type="Proteomes" id="UP000554482">
    <property type="component" value="Unassembled WGS sequence"/>
</dbReference>
<dbReference type="InterPro" id="IPR053781">
    <property type="entry name" value="F-box_AtFBL13-like"/>
</dbReference>
<dbReference type="PANTHER" id="PTHR34223">
    <property type="entry name" value="OS11G0201299 PROTEIN"/>
    <property type="match status" value="1"/>
</dbReference>
<evidence type="ECO:0000259" key="1">
    <source>
        <dbReference type="PROSITE" id="PS50181"/>
    </source>
</evidence>
<dbReference type="InterPro" id="IPR036047">
    <property type="entry name" value="F-box-like_dom_sf"/>
</dbReference>
<organism evidence="2 3">
    <name type="scientific">Thalictrum thalictroides</name>
    <name type="common">Rue-anemone</name>
    <name type="synonym">Anemone thalictroides</name>
    <dbReference type="NCBI Taxonomy" id="46969"/>
    <lineage>
        <taxon>Eukaryota</taxon>
        <taxon>Viridiplantae</taxon>
        <taxon>Streptophyta</taxon>
        <taxon>Embryophyta</taxon>
        <taxon>Tracheophyta</taxon>
        <taxon>Spermatophyta</taxon>
        <taxon>Magnoliopsida</taxon>
        <taxon>Ranunculales</taxon>
        <taxon>Ranunculaceae</taxon>
        <taxon>Thalictroideae</taxon>
        <taxon>Thalictrum</taxon>
    </lineage>
</organism>
<proteinExistence type="predicted"/>
<reference evidence="2 3" key="1">
    <citation type="submission" date="2020-06" db="EMBL/GenBank/DDBJ databases">
        <title>Transcriptomic and genomic resources for Thalictrum thalictroides and T. hernandezii: Facilitating candidate gene discovery in an emerging model plant lineage.</title>
        <authorList>
            <person name="Arias T."/>
            <person name="Riano-Pachon D.M."/>
            <person name="Di Stilio V.S."/>
        </authorList>
    </citation>
    <scope>NUCLEOTIDE SEQUENCE [LARGE SCALE GENOMIC DNA]</scope>
    <source>
        <strain evidence="3">cv. WT478/WT964</strain>
        <tissue evidence="2">Leaves</tissue>
    </source>
</reference>
<dbReference type="Pfam" id="PF00646">
    <property type="entry name" value="F-box"/>
    <property type="match status" value="1"/>
</dbReference>
<dbReference type="InterPro" id="IPR053197">
    <property type="entry name" value="F-box_SCFL_complex_component"/>
</dbReference>
<dbReference type="OrthoDB" id="677997at2759"/>
<evidence type="ECO:0000313" key="3">
    <source>
        <dbReference type="Proteomes" id="UP000554482"/>
    </source>
</evidence>
<dbReference type="PROSITE" id="PS50181">
    <property type="entry name" value="FBOX"/>
    <property type="match status" value="1"/>
</dbReference>
<dbReference type="EMBL" id="JABWDY010002252">
    <property type="protein sequence ID" value="KAF5206805.1"/>
    <property type="molecule type" value="Genomic_DNA"/>
</dbReference>
<feature type="domain" description="F-box" evidence="1">
    <location>
        <begin position="53"/>
        <end position="100"/>
    </location>
</feature>